<dbReference type="EMBL" id="VJZL01000029">
    <property type="protein sequence ID" value="TRX06968.1"/>
    <property type="molecule type" value="Genomic_DNA"/>
</dbReference>
<dbReference type="OrthoDB" id="9814022at2"/>
<name>A0A553BFD8_9FLAO</name>
<reference evidence="3 4" key="1">
    <citation type="submission" date="2019-07" db="EMBL/GenBank/DDBJ databases">
        <title>Novel species of Flavobacterium.</title>
        <authorList>
            <person name="Liu Q."/>
            <person name="Xin Y.-H."/>
        </authorList>
    </citation>
    <scope>NUCLEOTIDE SEQUENCE [LARGE SCALE GENOMIC DNA]</scope>
    <source>
        <strain evidence="1 3">GSP39</strain>
        <strain evidence="2 4">GSR22</strain>
    </source>
</reference>
<organism evidence="2 4">
    <name type="scientific">Flavobacterium gawalongense</name>
    <dbReference type="NCBI Taxonomy" id="2594432"/>
    <lineage>
        <taxon>Bacteria</taxon>
        <taxon>Pseudomonadati</taxon>
        <taxon>Bacteroidota</taxon>
        <taxon>Flavobacteriia</taxon>
        <taxon>Flavobacteriales</taxon>
        <taxon>Flavobacteriaceae</taxon>
        <taxon>Flavobacterium</taxon>
    </lineage>
</organism>
<dbReference type="Proteomes" id="UP000318528">
    <property type="component" value="Unassembled WGS sequence"/>
</dbReference>
<evidence type="ECO:0000313" key="1">
    <source>
        <dbReference type="EMBL" id="TRX04312.1"/>
    </source>
</evidence>
<proteinExistence type="predicted"/>
<keyword evidence="3" id="KW-1185">Reference proteome</keyword>
<accession>A0A553BFD8</accession>
<sequence>MELQSEGHCIFCNEYFSQKDIGKHLATHLKIKEKEDKGKKTNGFNHIVVEADVMFLQLLVRSTCEMEEIDNFLRDIWLECCGHDSGFHIKRGEEIEMDDIVGNVLTPKTKVSHDYDYGTTTRTFIKSVKVYDLDFDDDDIVLLSRNEPLKIMCSVCNKKAATVLCSVCLWEGDSYFCNTCAKKHAKTCEDFDDYASMDVVNSPRMGECGYEGGSFDKERDGVYKERKK</sequence>
<evidence type="ECO:0000313" key="3">
    <source>
        <dbReference type="Proteomes" id="UP000318528"/>
    </source>
</evidence>
<dbReference type="RefSeq" id="WP_143388399.1">
    <property type="nucleotide sequence ID" value="NZ_VJZL01000029.1"/>
</dbReference>
<dbReference type="AlphaFoldDB" id="A0A553BFD8"/>
<evidence type="ECO:0000313" key="4">
    <source>
        <dbReference type="Proteomes" id="UP000318669"/>
    </source>
</evidence>
<dbReference type="EMBL" id="VJZN01000028">
    <property type="protein sequence ID" value="TRX04312.1"/>
    <property type="molecule type" value="Genomic_DNA"/>
</dbReference>
<evidence type="ECO:0000313" key="2">
    <source>
        <dbReference type="EMBL" id="TRX06968.1"/>
    </source>
</evidence>
<gene>
    <name evidence="2" type="ORF">FNW11_13745</name>
    <name evidence="1" type="ORF">FNW12_14095</name>
</gene>
<protein>
    <submittedName>
        <fullName evidence="2">Uncharacterized protein</fullName>
    </submittedName>
</protein>
<comment type="caution">
    <text evidence="2">The sequence shown here is derived from an EMBL/GenBank/DDBJ whole genome shotgun (WGS) entry which is preliminary data.</text>
</comment>
<dbReference type="Proteomes" id="UP000318669">
    <property type="component" value="Unassembled WGS sequence"/>
</dbReference>